<feature type="chain" id="PRO_5018060771" description="Lipoprotein" evidence="1">
    <location>
        <begin position="31"/>
        <end position="322"/>
    </location>
</feature>
<keyword evidence="1" id="KW-0732">Signal</keyword>
<name>A0A3N2RAP6_LYSEN</name>
<comment type="caution">
    <text evidence="2">The sequence shown here is derived from an EMBL/GenBank/DDBJ whole genome shotgun (WGS) entry which is preliminary data.</text>
</comment>
<gene>
    <name evidence="2" type="ORF">D9T17_23350</name>
</gene>
<evidence type="ECO:0000256" key="1">
    <source>
        <dbReference type="SAM" id="SignalP"/>
    </source>
</evidence>
<evidence type="ECO:0000313" key="2">
    <source>
        <dbReference type="EMBL" id="ROU04498.1"/>
    </source>
</evidence>
<evidence type="ECO:0000313" key="3">
    <source>
        <dbReference type="Proteomes" id="UP000275910"/>
    </source>
</evidence>
<reference evidence="2 3" key="1">
    <citation type="submission" date="2018-10" db="EMBL/GenBank/DDBJ databases">
        <title>The genome of Lysobacter enzymogenes OH11.</title>
        <authorList>
            <person name="Liu F."/>
            <person name="Zhao Y."/>
            <person name="Qian G."/>
            <person name="Chen Y."/>
            <person name="Xu H."/>
        </authorList>
    </citation>
    <scope>NUCLEOTIDE SEQUENCE [LARGE SCALE GENOMIC DNA]</scope>
    <source>
        <strain evidence="2 3">OH11</strain>
    </source>
</reference>
<protein>
    <recommendedName>
        <fullName evidence="4">Lipoprotein</fullName>
    </recommendedName>
</protein>
<dbReference type="Proteomes" id="UP000275910">
    <property type="component" value="Unassembled WGS sequence"/>
</dbReference>
<dbReference type="EMBL" id="RCTY01000059">
    <property type="protein sequence ID" value="ROU04498.1"/>
    <property type="molecule type" value="Genomic_DNA"/>
</dbReference>
<proteinExistence type="predicted"/>
<dbReference type="AlphaFoldDB" id="A0A3N2RAP6"/>
<feature type="signal peptide" evidence="1">
    <location>
        <begin position="1"/>
        <end position="30"/>
    </location>
</feature>
<sequence length="322" mass="32668">MPAGLPCARLLALGVALSLAAACSRDPAPAATPAAPVAAPATPTAATPAAVPAATAEAASAQVLGEVGGLRLEALGEVPAPPAEGEADLGGDCSVAAESAEARAAEAKGWKVFAQREWQGHRVVGVAVAPGVAAGMGCTSGGGRLLFFRDGRPVAQLLEPGAGASQIDSGVQGFDDGEDARRRGDAALGVFDWAVQRARVRVQNGALALAALPEADLYCGGRAAAPRVEGVELKRARERLLARGWRAAPPEREEPGFVRDMIESGYPEVEDCSGTGQGFCSFAYRNEAGDRLTLVTAGETPTARHAAVQCAGEGEPRGSDAE</sequence>
<organism evidence="2 3">
    <name type="scientific">Lysobacter enzymogenes</name>
    <dbReference type="NCBI Taxonomy" id="69"/>
    <lineage>
        <taxon>Bacteria</taxon>
        <taxon>Pseudomonadati</taxon>
        <taxon>Pseudomonadota</taxon>
        <taxon>Gammaproteobacteria</taxon>
        <taxon>Lysobacterales</taxon>
        <taxon>Lysobacteraceae</taxon>
        <taxon>Lysobacter</taxon>
    </lineage>
</organism>
<accession>A0A3N2RAP6</accession>
<dbReference type="RefSeq" id="WP_123649695.1">
    <property type="nucleotide sequence ID" value="NZ_RCTY01000059.1"/>
</dbReference>
<evidence type="ECO:0008006" key="4">
    <source>
        <dbReference type="Google" id="ProtNLM"/>
    </source>
</evidence>